<evidence type="ECO:0000313" key="2">
    <source>
        <dbReference type="EMBL" id="SMB88319.1"/>
    </source>
</evidence>
<dbReference type="PANTHER" id="PTHR38037">
    <property type="entry name" value="ZN_PROTEASE DOMAIN-CONTAINING PROTEIN"/>
    <property type="match status" value="1"/>
</dbReference>
<reference evidence="2 3" key="1">
    <citation type="submission" date="2017-04" db="EMBL/GenBank/DDBJ databases">
        <authorList>
            <person name="Afonso C.L."/>
            <person name="Miller P.J."/>
            <person name="Scott M.A."/>
            <person name="Spackman E."/>
            <person name="Goraichik I."/>
            <person name="Dimitrov K.M."/>
            <person name="Suarez D.L."/>
            <person name="Swayne D.E."/>
        </authorList>
    </citation>
    <scope>NUCLEOTIDE SEQUENCE [LARGE SCALE GENOMIC DNA]</scope>
    <source>
        <strain evidence="2 3">DSM 11622</strain>
    </source>
</reference>
<dbReference type="STRING" id="645990.SAMN00120144_1215"/>
<evidence type="ECO:0000313" key="3">
    <source>
        <dbReference type="Proteomes" id="UP000192266"/>
    </source>
</evidence>
<proteinExistence type="predicted"/>
<dbReference type="Pfam" id="PF05618">
    <property type="entry name" value="Zn_protease"/>
    <property type="match status" value="1"/>
</dbReference>
<protein>
    <recommendedName>
        <fullName evidence="1">Retropepsin-like aspartic endopeptidase domain-containing protein</fullName>
    </recommendedName>
</protein>
<dbReference type="InterPro" id="IPR008503">
    <property type="entry name" value="Asp_endopeptidase"/>
</dbReference>
<name>A0A1W1V4J7_9BACT</name>
<organism evidence="2 3">
    <name type="scientific">Hymenobacter roseosalivarius DSM 11622</name>
    <dbReference type="NCBI Taxonomy" id="645990"/>
    <lineage>
        <taxon>Bacteria</taxon>
        <taxon>Pseudomonadati</taxon>
        <taxon>Bacteroidota</taxon>
        <taxon>Cytophagia</taxon>
        <taxon>Cytophagales</taxon>
        <taxon>Hymenobacteraceae</taxon>
        <taxon>Hymenobacter</taxon>
    </lineage>
</organism>
<dbReference type="RefSeq" id="WP_084444260.1">
    <property type="nucleotide sequence ID" value="NZ_FWWW01000049.1"/>
</dbReference>
<dbReference type="SUPFAM" id="SSF50630">
    <property type="entry name" value="Acid proteases"/>
    <property type="match status" value="1"/>
</dbReference>
<evidence type="ECO:0000259" key="1">
    <source>
        <dbReference type="Pfam" id="PF05618"/>
    </source>
</evidence>
<keyword evidence="3" id="KW-1185">Reference proteome</keyword>
<dbReference type="Gene3D" id="2.40.70.10">
    <property type="entry name" value="Acid Proteases"/>
    <property type="match status" value="1"/>
</dbReference>
<accession>A0A1W1V4J7</accession>
<dbReference type="OrthoDB" id="9782977at2"/>
<sequence length="158" mass="17907">MIKKRVPKRVVGRQELVDFPQFKLRGVEAKIDTGAYTGAIHCSDIHIDTLPDGRELLCVLLLDPSHPNFNGRPLQFVDFSLRDIKSSNGDVQERYVIQTVIQLFGEDISAEFSLSDRSDMRYPVLIGRALLRRAQLVVDVARLHLSYKSQAVAKHPRP</sequence>
<gene>
    <name evidence="2" type="ORF">SAMN00120144_1215</name>
</gene>
<dbReference type="PANTHER" id="PTHR38037:SF2">
    <property type="entry name" value="ATP-DEPENDENT ZINC PROTEASE DOMAIN-CONTAINING PROTEIN-RELATED"/>
    <property type="match status" value="1"/>
</dbReference>
<feature type="domain" description="Retropepsin-like aspartic endopeptidase" evidence="1">
    <location>
        <begin position="10"/>
        <end position="144"/>
    </location>
</feature>
<dbReference type="InterPro" id="IPR021109">
    <property type="entry name" value="Peptidase_aspartic_dom_sf"/>
</dbReference>
<dbReference type="AlphaFoldDB" id="A0A1W1V4J7"/>
<dbReference type="Proteomes" id="UP000192266">
    <property type="component" value="Unassembled WGS sequence"/>
</dbReference>
<dbReference type="EMBL" id="FWWW01000049">
    <property type="protein sequence ID" value="SMB88319.1"/>
    <property type="molecule type" value="Genomic_DNA"/>
</dbReference>